<dbReference type="GO" id="GO:0110142">
    <property type="term" value="C:ubiquinone biosynthesis complex"/>
    <property type="evidence" value="ECO:0007669"/>
    <property type="project" value="UniProtKB-ARBA"/>
</dbReference>
<dbReference type="InterPro" id="IPR011295">
    <property type="entry name" value="UbiH"/>
</dbReference>
<comment type="cofactor">
    <cofactor evidence="1">
        <name>FAD</name>
        <dbReference type="ChEBI" id="CHEBI:57692"/>
    </cofactor>
</comment>
<comment type="similarity">
    <text evidence="3">Belongs to the UbiH/COQ6 family.</text>
</comment>
<dbReference type="GO" id="GO:0071949">
    <property type="term" value="F:FAD binding"/>
    <property type="evidence" value="ECO:0007669"/>
    <property type="project" value="InterPro"/>
</dbReference>
<evidence type="ECO:0000256" key="8">
    <source>
        <dbReference type="ARBA" id="ARBA00065734"/>
    </source>
</evidence>
<dbReference type="AlphaFoldDB" id="A0A7X0TUI8"/>
<dbReference type="InterPro" id="IPR051205">
    <property type="entry name" value="UbiH/COQ6_monooxygenase"/>
</dbReference>
<comment type="pathway">
    <text evidence="2">Cofactor biosynthesis; ubiquinone biosynthesis.</text>
</comment>
<keyword evidence="11" id="KW-1185">Reference proteome</keyword>
<evidence type="ECO:0000256" key="1">
    <source>
        <dbReference type="ARBA" id="ARBA00001974"/>
    </source>
</evidence>
<dbReference type="InterPro" id="IPR010971">
    <property type="entry name" value="UbiH/COQ6"/>
</dbReference>
<dbReference type="PRINTS" id="PR00420">
    <property type="entry name" value="RNGMNOXGNASE"/>
</dbReference>
<evidence type="ECO:0000256" key="7">
    <source>
        <dbReference type="ARBA" id="ARBA00023033"/>
    </source>
</evidence>
<comment type="caution">
    <text evidence="10">The sequence shown here is derived from an EMBL/GenBank/DDBJ whole genome shotgun (WGS) entry which is preliminary data.</text>
</comment>
<dbReference type="InterPro" id="IPR018168">
    <property type="entry name" value="Ubi_Hdrlase_CS"/>
</dbReference>
<dbReference type="NCBIfam" id="TIGR01984">
    <property type="entry name" value="UbiH"/>
    <property type="match status" value="1"/>
</dbReference>
<dbReference type="Gene3D" id="3.50.50.60">
    <property type="entry name" value="FAD/NAD(P)-binding domain"/>
    <property type="match status" value="2"/>
</dbReference>
<keyword evidence="5" id="KW-0274">FAD</keyword>
<dbReference type="FunFam" id="3.50.50.60:FF:000021">
    <property type="entry name" value="Ubiquinone biosynthesis monooxygenase COQ6"/>
    <property type="match status" value="1"/>
</dbReference>
<evidence type="ECO:0000313" key="10">
    <source>
        <dbReference type="EMBL" id="MBB6544184.1"/>
    </source>
</evidence>
<dbReference type="EMBL" id="JACHHU010000025">
    <property type="protein sequence ID" value="MBB6544184.1"/>
    <property type="molecule type" value="Genomic_DNA"/>
</dbReference>
<dbReference type="InterPro" id="IPR036188">
    <property type="entry name" value="FAD/NAD-bd_sf"/>
</dbReference>
<sequence length="406" mass="44607">MTATKQEFDIVIAGGGLSGALAAIALSAITAKKGKTLSIAVIEKSPLLSEPKQSFDDRVLALSHGSASYLKKLGVWQHLTHVSQGISDIHISDRSYYGKARISATEHQVEALGYVLEMSKIGKAMYQQLQNSKQVTWFCPDTINEISWQKESVNIELESGSKLTARLLLGCDGAQSQCRKAANIAITSKPYQQCALITNVTMAKPHKGVAFERFTEFGPIAMLPLSSAHSNKESHRCSLVWTLPPEQAQQSQSLNENDFKLTLEKAFGSWLGGVNKVGLRHVYPLSLVQAQEQVYHRMVLIGNASHTIHPIAGQGFNLGLRDVQQLAQHIETALEQGTDFALFSALSVYANKRQEDHQTIINLTDSLVTLFSNKLPPLVCGRNVGLKVLNYFTPLKNTFVNKTMGY</sequence>
<proteinExistence type="inferred from homology"/>
<evidence type="ECO:0000259" key="9">
    <source>
        <dbReference type="Pfam" id="PF01494"/>
    </source>
</evidence>
<feature type="domain" description="FAD-binding" evidence="9">
    <location>
        <begin position="8"/>
        <end position="338"/>
    </location>
</feature>
<keyword evidence="7" id="KW-0503">Monooxygenase</keyword>
<dbReference type="RefSeq" id="WP_184425066.1">
    <property type="nucleotide sequence ID" value="NZ_AP027362.1"/>
</dbReference>
<dbReference type="NCBIfam" id="TIGR01988">
    <property type="entry name" value="Ubi-OHases"/>
    <property type="match status" value="1"/>
</dbReference>
<dbReference type="EC" id="1.14.13.-" evidence="10"/>
<keyword evidence="4" id="KW-0285">Flavoprotein</keyword>
<evidence type="ECO:0000256" key="5">
    <source>
        <dbReference type="ARBA" id="ARBA00022827"/>
    </source>
</evidence>
<dbReference type="UniPathway" id="UPA00232"/>
<dbReference type="PANTHER" id="PTHR43876:SF8">
    <property type="entry name" value="2-OCTAPRENYL-6-METHOXYPHENOL HYDROXYLASE"/>
    <property type="match status" value="1"/>
</dbReference>
<dbReference type="InterPro" id="IPR002938">
    <property type="entry name" value="FAD-bd"/>
</dbReference>
<dbReference type="GO" id="GO:0008681">
    <property type="term" value="F:2-octaprenyl-6-methoxyphenol hydroxylase activity"/>
    <property type="evidence" value="ECO:0007669"/>
    <property type="project" value="InterPro"/>
</dbReference>
<dbReference type="PROSITE" id="PS01304">
    <property type="entry name" value="UBIH"/>
    <property type="match status" value="1"/>
</dbReference>
<dbReference type="NCBIfam" id="NF004356">
    <property type="entry name" value="PRK05732.1"/>
    <property type="match status" value="1"/>
</dbReference>
<dbReference type="Pfam" id="PF01494">
    <property type="entry name" value="FAD_binding_3"/>
    <property type="match status" value="1"/>
</dbReference>
<keyword evidence="6 10" id="KW-0560">Oxidoreductase</keyword>
<protein>
    <submittedName>
        <fullName evidence="10">2-octaprenyl-6-methoxyphenol hydroxylase</fullName>
        <ecNumber evidence="10">1.14.13.-</ecNumber>
    </submittedName>
</protein>
<evidence type="ECO:0000256" key="4">
    <source>
        <dbReference type="ARBA" id="ARBA00022630"/>
    </source>
</evidence>
<dbReference type="Proteomes" id="UP000537141">
    <property type="component" value="Unassembled WGS sequence"/>
</dbReference>
<organism evidence="10 11">
    <name type="scientific">Thalassotalea piscium</name>
    <dbReference type="NCBI Taxonomy" id="1230533"/>
    <lineage>
        <taxon>Bacteria</taxon>
        <taxon>Pseudomonadati</taxon>
        <taxon>Pseudomonadota</taxon>
        <taxon>Gammaproteobacteria</taxon>
        <taxon>Alteromonadales</taxon>
        <taxon>Colwelliaceae</taxon>
        <taxon>Thalassotalea</taxon>
    </lineage>
</organism>
<evidence type="ECO:0000256" key="3">
    <source>
        <dbReference type="ARBA" id="ARBA00005349"/>
    </source>
</evidence>
<evidence type="ECO:0000313" key="11">
    <source>
        <dbReference type="Proteomes" id="UP000537141"/>
    </source>
</evidence>
<dbReference type="GO" id="GO:0006744">
    <property type="term" value="P:ubiquinone biosynthetic process"/>
    <property type="evidence" value="ECO:0007669"/>
    <property type="project" value="UniProtKB-UniPathway"/>
</dbReference>
<dbReference type="SUPFAM" id="SSF51905">
    <property type="entry name" value="FAD/NAD(P)-binding domain"/>
    <property type="match status" value="1"/>
</dbReference>
<dbReference type="PANTHER" id="PTHR43876">
    <property type="entry name" value="UBIQUINONE BIOSYNTHESIS MONOOXYGENASE COQ6, MITOCHONDRIAL"/>
    <property type="match status" value="1"/>
</dbReference>
<evidence type="ECO:0000256" key="2">
    <source>
        <dbReference type="ARBA" id="ARBA00004749"/>
    </source>
</evidence>
<name>A0A7X0TUI8_9GAMM</name>
<accession>A0A7X0TUI8</accession>
<gene>
    <name evidence="10" type="ORF">HNQ55_002712</name>
</gene>
<evidence type="ECO:0000256" key="6">
    <source>
        <dbReference type="ARBA" id="ARBA00023002"/>
    </source>
</evidence>
<reference evidence="10 11" key="1">
    <citation type="submission" date="2020-08" db="EMBL/GenBank/DDBJ databases">
        <title>Genomic Encyclopedia of Type Strains, Phase IV (KMG-IV): sequencing the most valuable type-strain genomes for metagenomic binning, comparative biology and taxonomic classification.</title>
        <authorList>
            <person name="Goeker M."/>
        </authorList>
    </citation>
    <scope>NUCLEOTIDE SEQUENCE [LARGE SCALE GENOMIC DNA]</scope>
    <source>
        <strain evidence="10 11">DSM 26287</strain>
    </source>
</reference>
<comment type="subunit">
    <text evidence="8">Component of the Ubi complex metabolon, which regroups five ubiquinone biosynthesis proteins (UbiE, UbiF, UbiG, UbiH and UbiI) and two accessory factors (UbiK and the lipid-binding protein UbiJ).</text>
</comment>